<evidence type="ECO:0000313" key="2">
    <source>
        <dbReference type="EMBL" id="BAA30587.1"/>
    </source>
</evidence>
<dbReference type="AlphaFoldDB" id="O59149"/>
<keyword evidence="1" id="KW-1133">Transmembrane helix</keyword>
<gene>
    <name evidence="2" type="ordered locus">PH1480</name>
</gene>
<evidence type="ECO:0000256" key="1">
    <source>
        <dbReference type="SAM" id="Phobius"/>
    </source>
</evidence>
<sequence length="130" mass="14413">MLSPHFHPYFAKNFLFSLFIVPETPSVLIISLLPLNSETSINANLRYSTYSRSHLTIPVFVLGSNFISQGLTIAVPVSPSTSKELFHMSSLTSSFVKSPSLIISNAMYLFLSLRVGGRVFSFLITPRVRG</sequence>
<dbReference type="Proteomes" id="UP000000752">
    <property type="component" value="Chromosome"/>
</dbReference>
<dbReference type="KEGG" id="pho:PH1480"/>
<feature type="transmembrane region" description="Helical" evidence="1">
    <location>
        <begin position="14"/>
        <end position="35"/>
    </location>
</feature>
<keyword evidence="1" id="KW-0472">Membrane</keyword>
<dbReference type="EnsemblBacteria" id="BAA30587">
    <property type="protein sequence ID" value="BAA30587"/>
    <property type="gene ID" value="BAA30587"/>
</dbReference>
<evidence type="ECO:0000313" key="3">
    <source>
        <dbReference type="Proteomes" id="UP000000752"/>
    </source>
</evidence>
<accession>O59149</accession>
<keyword evidence="1" id="KW-0812">Transmembrane</keyword>
<dbReference type="PIR" id="C71023">
    <property type="entry name" value="C71023"/>
</dbReference>
<feature type="transmembrane region" description="Helical" evidence="1">
    <location>
        <begin position="95"/>
        <end position="113"/>
    </location>
</feature>
<feature type="transmembrane region" description="Helical" evidence="1">
    <location>
        <begin position="55"/>
        <end position="75"/>
    </location>
</feature>
<name>O59149_PYRHO</name>
<keyword evidence="3" id="KW-1185">Reference proteome</keyword>
<organism evidence="2 3">
    <name type="scientific">Pyrococcus horikoshii (strain ATCC 700860 / DSM 12428 / JCM 9974 / NBRC 100139 / OT-3)</name>
    <dbReference type="NCBI Taxonomy" id="70601"/>
    <lineage>
        <taxon>Archaea</taxon>
        <taxon>Methanobacteriati</taxon>
        <taxon>Methanobacteriota</taxon>
        <taxon>Thermococci</taxon>
        <taxon>Thermococcales</taxon>
        <taxon>Thermococcaceae</taxon>
        <taxon>Pyrococcus</taxon>
    </lineage>
</organism>
<dbReference type="EMBL" id="BA000001">
    <property type="protein sequence ID" value="BAA30587.1"/>
    <property type="molecule type" value="Genomic_DNA"/>
</dbReference>
<proteinExistence type="predicted"/>
<reference evidence="2 3" key="1">
    <citation type="journal article" date="1998" name="DNA Res.">
        <title>Complete sequence and gene organization of the genome of a hyper-thermophilic archaebacterium, Pyrococcus horikoshii OT3.</title>
        <authorList>
            <person name="Kawarabayasi Y."/>
            <person name="Sawada M."/>
            <person name="Horikawa H."/>
            <person name="Haikawa Y."/>
            <person name="Hino Y."/>
            <person name="Yamamoto S."/>
            <person name="Sekine M."/>
            <person name="Baba S."/>
            <person name="Kosugi H."/>
            <person name="Hosoyama A."/>
            <person name="Nagai Y."/>
            <person name="Sakai M."/>
            <person name="Ogura K."/>
            <person name="Otuka R."/>
            <person name="Nakazawa H."/>
            <person name="Takamiya M."/>
            <person name="Ohfuku Y."/>
            <person name="Funahashi T."/>
            <person name="Tanaka T."/>
            <person name="Kudoh Y."/>
            <person name="Yamazaki J."/>
            <person name="Kushida N."/>
            <person name="Oguchi A."/>
            <person name="Aoki K."/>
            <person name="Nakamura Y."/>
            <person name="Robb T.F."/>
            <person name="Horikoshi K."/>
            <person name="Masuchi Y."/>
            <person name="Shizuya H."/>
            <person name="Kikuchi H."/>
        </authorList>
    </citation>
    <scope>NUCLEOTIDE SEQUENCE [LARGE SCALE GENOMIC DNA]</scope>
    <source>
        <strain evidence="3">ATCC 700860 / DSM 12428 / JCM 9974 / NBRC 100139 / OT-3</strain>
    </source>
</reference>
<dbReference type="STRING" id="70601.gene:9378458"/>
<protein>
    <submittedName>
        <fullName evidence="2">Uncharacterized protein</fullName>
    </submittedName>
</protein>